<dbReference type="Gene3D" id="3.40.50.720">
    <property type="entry name" value="NAD(P)-binding Rossmann-like Domain"/>
    <property type="match status" value="2"/>
</dbReference>
<feature type="domain" description="D-isomer specific 2-hydroxyacid dehydrogenase catalytic" evidence="5">
    <location>
        <begin position="18"/>
        <end position="319"/>
    </location>
</feature>
<dbReference type="GO" id="GO:0005829">
    <property type="term" value="C:cytosol"/>
    <property type="evidence" value="ECO:0007669"/>
    <property type="project" value="TreeGrafter"/>
</dbReference>
<keyword evidence="3" id="KW-0520">NAD</keyword>
<dbReference type="Proteomes" id="UP000295351">
    <property type="component" value="Unassembled WGS sequence"/>
</dbReference>
<evidence type="ECO:0000256" key="1">
    <source>
        <dbReference type="ARBA" id="ARBA00005854"/>
    </source>
</evidence>
<comment type="similarity">
    <text evidence="1 4">Belongs to the D-isomer specific 2-hydroxyacid dehydrogenase family.</text>
</comment>
<proteinExistence type="inferred from homology"/>
<dbReference type="PROSITE" id="PS00065">
    <property type="entry name" value="D_2_HYDROXYACID_DH_1"/>
    <property type="match status" value="1"/>
</dbReference>
<dbReference type="InterPro" id="IPR006140">
    <property type="entry name" value="D-isomer_DH_NAD-bd"/>
</dbReference>
<dbReference type="Pfam" id="PF02826">
    <property type="entry name" value="2-Hacid_dh_C"/>
    <property type="match status" value="1"/>
</dbReference>
<dbReference type="InterPro" id="IPR029752">
    <property type="entry name" value="D-isomer_DH_CS1"/>
</dbReference>
<sequence>MRRPRLLITRPMPAPVHERAGTLFDLTIRKDTGPTTMAELSAALLDHDAILPSLGDVFSPAVFAGVVSSRCRILANFGAGVSHIDLAAAAGAGIAVTNTPGAVTGPTADLAMLLLLMSARRAGEGERLVRSGEWKGWHPVQLLGQDVSGSTVGIVGMGRIGQEVARRAAAGFGMRVLFHNRSPKTVPGVEAMQVPLDELLRRADFVVLTVPGGNETRHLIDERAFMLMRPEAHLVNVSRGEVVDEAALIRALDNRRIAGAALDVYEFEPAVPAALRERDDVVLLPHLGSATHAARAAMGMTALDNLEAFFRGDTPENRVA</sequence>
<dbReference type="GO" id="GO:0030267">
    <property type="term" value="F:glyoxylate reductase (NADPH) activity"/>
    <property type="evidence" value="ECO:0007669"/>
    <property type="project" value="TreeGrafter"/>
</dbReference>
<keyword evidence="2 4" id="KW-0560">Oxidoreductase</keyword>
<reference evidence="7 8" key="1">
    <citation type="submission" date="2019-03" db="EMBL/GenBank/DDBJ databases">
        <title>Genomic Encyclopedia of Type Strains, Phase IV (KMG-IV): sequencing the most valuable type-strain genomes for metagenomic binning, comparative biology and taxonomic classification.</title>
        <authorList>
            <person name="Goeker M."/>
        </authorList>
    </citation>
    <scope>NUCLEOTIDE SEQUENCE [LARGE SCALE GENOMIC DNA]</scope>
    <source>
        <strain evidence="7 8">DSM 18401</strain>
    </source>
</reference>
<dbReference type="InterPro" id="IPR006139">
    <property type="entry name" value="D-isomer_2_OHA_DH_cat_dom"/>
</dbReference>
<protein>
    <submittedName>
        <fullName evidence="7">Hydroxypyruvate reductase/gluconate 2-dehydrogenase</fullName>
    </submittedName>
</protein>
<name>A0A4R2CEL2_SHIGR</name>
<accession>A0A4R2CEL2</accession>
<evidence type="ECO:0000259" key="6">
    <source>
        <dbReference type="Pfam" id="PF02826"/>
    </source>
</evidence>
<gene>
    <name evidence="7" type="ORF">EV665_11877</name>
</gene>
<dbReference type="InterPro" id="IPR050223">
    <property type="entry name" value="D-isomer_2-hydroxyacid_DH"/>
</dbReference>
<dbReference type="RefSeq" id="WP_210234666.1">
    <property type="nucleotide sequence ID" value="NZ_BAABEI010000012.1"/>
</dbReference>
<evidence type="ECO:0000256" key="3">
    <source>
        <dbReference type="ARBA" id="ARBA00023027"/>
    </source>
</evidence>
<feature type="domain" description="D-isomer specific 2-hydroxyacid dehydrogenase NAD-binding" evidence="6">
    <location>
        <begin position="113"/>
        <end position="288"/>
    </location>
</feature>
<dbReference type="FunFam" id="3.40.50.720:FF:000203">
    <property type="entry name" value="D-3-phosphoglycerate dehydrogenase (SerA)"/>
    <property type="match status" value="1"/>
</dbReference>
<comment type="caution">
    <text evidence="7">The sequence shown here is derived from an EMBL/GenBank/DDBJ whole genome shotgun (WGS) entry which is preliminary data.</text>
</comment>
<evidence type="ECO:0000256" key="2">
    <source>
        <dbReference type="ARBA" id="ARBA00023002"/>
    </source>
</evidence>
<keyword evidence="7" id="KW-0670">Pyruvate</keyword>
<dbReference type="AlphaFoldDB" id="A0A4R2CEL2"/>
<organism evidence="7 8">
    <name type="scientific">Shinella granuli</name>
    <dbReference type="NCBI Taxonomy" id="323621"/>
    <lineage>
        <taxon>Bacteria</taxon>
        <taxon>Pseudomonadati</taxon>
        <taxon>Pseudomonadota</taxon>
        <taxon>Alphaproteobacteria</taxon>
        <taxon>Hyphomicrobiales</taxon>
        <taxon>Rhizobiaceae</taxon>
        <taxon>Shinella</taxon>
    </lineage>
</organism>
<dbReference type="SUPFAM" id="SSF51735">
    <property type="entry name" value="NAD(P)-binding Rossmann-fold domains"/>
    <property type="match status" value="1"/>
</dbReference>
<dbReference type="EMBL" id="SLVX01000018">
    <property type="protein sequence ID" value="TCN38991.1"/>
    <property type="molecule type" value="Genomic_DNA"/>
</dbReference>
<keyword evidence="8" id="KW-1185">Reference proteome</keyword>
<dbReference type="PANTHER" id="PTHR10996:SF283">
    <property type="entry name" value="GLYOXYLATE_HYDROXYPYRUVATE REDUCTASE B"/>
    <property type="match status" value="1"/>
</dbReference>
<dbReference type="GO" id="GO:0051287">
    <property type="term" value="F:NAD binding"/>
    <property type="evidence" value="ECO:0007669"/>
    <property type="project" value="InterPro"/>
</dbReference>
<dbReference type="InterPro" id="IPR036291">
    <property type="entry name" value="NAD(P)-bd_dom_sf"/>
</dbReference>
<dbReference type="SUPFAM" id="SSF52283">
    <property type="entry name" value="Formate/glycerate dehydrogenase catalytic domain-like"/>
    <property type="match status" value="1"/>
</dbReference>
<evidence type="ECO:0000256" key="4">
    <source>
        <dbReference type="RuleBase" id="RU003719"/>
    </source>
</evidence>
<dbReference type="PANTHER" id="PTHR10996">
    <property type="entry name" value="2-HYDROXYACID DEHYDROGENASE-RELATED"/>
    <property type="match status" value="1"/>
</dbReference>
<dbReference type="CDD" id="cd05301">
    <property type="entry name" value="GDH"/>
    <property type="match status" value="1"/>
</dbReference>
<evidence type="ECO:0000313" key="7">
    <source>
        <dbReference type="EMBL" id="TCN38991.1"/>
    </source>
</evidence>
<dbReference type="Pfam" id="PF00389">
    <property type="entry name" value="2-Hacid_dh"/>
    <property type="match status" value="1"/>
</dbReference>
<evidence type="ECO:0000259" key="5">
    <source>
        <dbReference type="Pfam" id="PF00389"/>
    </source>
</evidence>
<dbReference type="GO" id="GO:0016618">
    <property type="term" value="F:hydroxypyruvate reductase [NAD(P)H] activity"/>
    <property type="evidence" value="ECO:0007669"/>
    <property type="project" value="TreeGrafter"/>
</dbReference>
<evidence type="ECO:0000313" key="8">
    <source>
        <dbReference type="Proteomes" id="UP000295351"/>
    </source>
</evidence>